<evidence type="ECO:0000313" key="3">
    <source>
        <dbReference type="Proteomes" id="UP000269097"/>
    </source>
</evidence>
<proteinExistence type="predicted"/>
<name>A0A3G3JVT2_9BACL</name>
<dbReference type="InterPro" id="IPR041698">
    <property type="entry name" value="Methyltransf_25"/>
</dbReference>
<keyword evidence="3" id="KW-1185">Reference proteome</keyword>
<dbReference type="Pfam" id="PF13649">
    <property type="entry name" value="Methyltransf_25"/>
    <property type="match status" value="1"/>
</dbReference>
<gene>
    <name evidence="2" type="ORF">EAV92_06985</name>
</gene>
<sequence length="231" mass="26300">MDDFTQAGPELQEALRHLRRLNRWLGASGPVLYGVKRLWKAAGAPRNLTVLDVGSGSGDVNRAVLKWAERERVKLKVILTDVTDEARIEAERLFRNDPRVSFVRKDVFELPAGLADIVTASQFAHHFDADALPALVQRCMDISRYGAVIGDIHRHWIAWTAVWLFTRIVSANRYIRHDGPLSVAKGFRREDFLKIAGQLGLTDMDCRWRPLFRYAVAFPRRREEPVDGQGN</sequence>
<dbReference type="GO" id="GO:0032259">
    <property type="term" value="P:methylation"/>
    <property type="evidence" value="ECO:0007669"/>
    <property type="project" value="UniProtKB-KW"/>
</dbReference>
<feature type="domain" description="Methyltransferase" evidence="1">
    <location>
        <begin position="50"/>
        <end position="142"/>
    </location>
</feature>
<keyword evidence="2" id="KW-0489">Methyltransferase</keyword>
<evidence type="ECO:0000259" key="1">
    <source>
        <dbReference type="Pfam" id="PF13649"/>
    </source>
</evidence>
<dbReference type="SUPFAM" id="SSF53335">
    <property type="entry name" value="S-adenosyl-L-methionine-dependent methyltransferases"/>
    <property type="match status" value="1"/>
</dbReference>
<reference evidence="2 3" key="1">
    <citation type="submission" date="2018-10" db="EMBL/GenBank/DDBJ databases">
        <title>Genome Sequence of Cohnella sp.</title>
        <authorList>
            <person name="Srinivasan S."/>
            <person name="Kim M.K."/>
        </authorList>
    </citation>
    <scope>NUCLEOTIDE SEQUENCE [LARGE SCALE GENOMIC DNA]</scope>
    <source>
        <strain evidence="2 3">18JY8-7</strain>
    </source>
</reference>
<dbReference type="AlphaFoldDB" id="A0A3G3JVT2"/>
<organism evidence="2 3">
    <name type="scientific">Cohnella candidum</name>
    <dbReference type="NCBI Taxonomy" id="2674991"/>
    <lineage>
        <taxon>Bacteria</taxon>
        <taxon>Bacillati</taxon>
        <taxon>Bacillota</taxon>
        <taxon>Bacilli</taxon>
        <taxon>Bacillales</taxon>
        <taxon>Paenibacillaceae</taxon>
        <taxon>Cohnella</taxon>
    </lineage>
</organism>
<accession>A0A3G3JVT2</accession>
<protein>
    <submittedName>
        <fullName evidence="2">Methyltransferase domain-containing protein</fullName>
    </submittedName>
</protein>
<dbReference type="RefSeq" id="WP_123040396.1">
    <property type="nucleotide sequence ID" value="NZ_CP033433.1"/>
</dbReference>
<dbReference type="Gene3D" id="3.40.50.150">
    <property type="entry name" value="Vaccinia Virus protein VP39"/>
    <property type="match status" value="1"/>
</dbReference>
<dbReference type="GO" id="GO:0008168">
    <property type="term" value="F:methyltransferase activity"/>
    <property type="evidence" value="ECO:0007669"/>
    <property type="project" value="UniProtKB-KW"/>
</dbReference>
<dbReference type="EMBL" id="CP033433">
    <property type="protein sequence ID" value="AYQ72336.1"/>
    <property type="molecule type" value="Genomic_DNA"/>
</dbReference>
<keyword evidence="2" id="KW-0808">Transferase</keyword>
<dbReference type="Proteomes" id="UP000269097">
    <property type="component" value="Chromosome"/>
</dbReference>
<dbReference type="KEGG" id="coh:EAV92_06985"/>
<evidence type="ECO:0000313" key="2">
    <source>
        <dbReference type="EMBL" id="AYQ72336.1"/>
    </source>
</evidence>
<dbReference type="InterPro" id="IPR029063">
    <property type="entry name" value="SAM-dependent_MTases_sf"/>
</dbReference>